<accession>A0ACC4BR68</accession>
<sequence>MEDDHQLVENPSPPLAPPAPRNSRVFTLNNSCFDELGSSSASGALPCPRKNATLWSLVDATAYPAPRLRRTISHTVRSLL</sequence>
<evidence type="ECO:0000313" key="2">
    <source>
        <dbReference type="Proteomes" id="UP000309997"/>
    </source>
</evidence>
<reference evidence="1 2" key="1">
    <citation type="journal article" date="2024" name="Plant Biotechnol. J.">
        <title>Genome and CRISPR/Cas9 system of a widespread forest tree (Populus alba) in the world.</title>
        <authorList>
            <person name="Liu Y.J."/>
            <person name="Jiang P.F."/>
            <person name="Han X.M."/>
            <person name="Li X.Y."/>
            <person name="Wang H.M."/>
            <person name="Wang Y.J."/>
            <person name="Wang X.X."/>
            <person name="Zeng Q.Y."/>
        </authorList>
    </citation>
    <scope>NUCLEOTIDE SEQUENCE [LARGE SCALE GENOMIC DNA]</scope>
    <source>
        <strain evidence="2">cv. PAL-ZL1</strain>
    </source>
</reference>
<proteinExistence type="predicted"/>
<evidence type="ECO:0000313" key="1">
    <source>
        <dbReference type="EMBL" id="KAL3580922.1"/>
    </source>
</evidence>
<name>A0ACC4BR68_POPAL</name>
<dbReference type="Proteomes" id="UP000309997">
    <property type="component" value="Unassembled WGS sequence"/>
</dbReference>
<comment type="caution">
    <text evidence="1">The sequence shown here is derived from an EMBL/GenBank/DDBJ whole genome shotgun (WGS) entry which is preliminary data.</text>
</comment>
<dbReference type="EMBL" id="RCHU02000009">
    <property type="protein sequence ID" value="KAL3580922.1"/>
    <property type="molecule type" value="Genomic_DNA"/>
</dbReference>
<keyword evidence="2" id="KW-1185">Reference proteome</keyword>
<protein>
    <submittedName>
        <fullName evidence="1">Uncharacterized protein</fullName>
    </submittedName>
</protein>
<gene>
    <name evidence="1" type="ORF">D5086_018757</name>
</gene>
<organism evidence="1 2">
    <name type="scientific">Populus alba</name>
    <name type="common">White poplar</name>
    <dbReference type="NCBI Taxonomy" id="43335"/>
    <lineage>
        <taxon>Eukaryota</taxon>
        <taxon>Viridiplantae</taxon>
        <taxon>Streptophyta</taxon>
        <taxon>Embryophyta</taxon>
        <taxon>Tracheophyta</taxon>
        <taxon>Spermatophyta</taxon>
        <taxon>Magnoliopsida</taxon>
        <taxon>eudicotyledons</taxon>
        <taxon>Gunneridae</taxon>
        <taxon>Pentapetalae</taxon>
        <taxon>rosids</taxon>
        <taxon>fabids</taxon>
        <taxon>Malpighiales</taxon>
        <taxon>Salicaceae</taxon>
        <taxon>Saliceae</taxon>
        <taxon>Populus</taxon>
    </lineage>
</organism>